<protein>
    <recommendedName>
        <fullName evidence="3">Nucleoid-associated protein</fullName>
    </recommendedName>
</protein>
<evidence type="ECO:0008006" key="3">
    <source>
        <dbReference type="Google" id="ProtNLM"/>
    </source>
</evidence>
<keyword evidence="2" id="KW-1185">Reference proteome</keyword>
<dbReference type="EMBL" id="JAUSTQ010000002">
    <property type="protein sequence ID" value="MDQ0158856.1"/>
    <property type="molecule type" value="Genomic_DNA"/>
</dbReference>
<organism evidence="1 2">
    <name type="scientific">Alkalibacillus salilacus</name>
    <dbReference type="NCBI Taxonomy" id="284582"/>
    <lineage>
        <taxon>Bacteria</taxon>
        <taxon>Bacillati</taxon>
        <taxon>Bacillota</taxon>
        <taxon>Bacilli</taxon>
        <taxon>Bacillales</taxon>
        <taxon>Bacillaceae</taxon>
        <taxon>Alkalibacillus</taxon>
    </lineage>
</organism>
<dbReference type="RefSeq" id="WP_306974861.1">
    <property type="nucleotide sequence ID" value="NZ_JAUSTQ010000002.1"/>
</dbReference>
<evidence type="ECO:0000313" key="1">
    <source>
        <dbReference type="EMBL" id="MDQ0158856.1"/>
    </source>
</evidence>
<sequence length="339" mass="39305">MSNINIKQIIAHDIDTDNDHPRLFDQIFNLTSVPNRILTFFKDHINVSLNAKQIKTSQFNSNSIVNLKTSEIAQDLSNTEVFIQKSKELTQSLHDAIISSTSKSSGTIFFIVYDINEVNHLAILKMDPNSGIQIDKTSLKLTVQENMLPNPGDKLHKCAFIKLETNINDRSNIYVLDRQRGPTGVSMFFMKSFLNAEEVVNDKIMTDRVIDKLYEEAPNIAPDKDPIEFHLEVDNTFSNGRHIDLDNVLDELIRPHMENEKAREEYIEGFKSSFSEEYEDYHYIFTVNKENTKVVYYTEEKDIKFEFPIRFLNDIVTIDDSNEDSVHVTINKDMYIKYK</sequence>
<comment type="caution">
    <text evidence="1">The sequence shown here is derived from an EMBL/GenBank/DDBJ whole genome shotgun (WGS) entry which is preliminary data.</text>
</comment>
<gene>
    <name evidence="1" type="ORF">J2S77_000812</name>
</gene>
<proteinExistence type="predicted"/>
<name>A0ABT9VD12_9BACI</name>
<dbReference type="InterPro" id="IPR007358">
    <property type="entry name" value="Nucleoid_associated_NdpA"/>
</dbReference>
<dbReference type="Proteomes" id="UP001224359">
    <property type="component" value="Unassembled WGS sequence"/>
</dbReference>
<reference evidence="1 2" key="1">
    <citation type="submission" date="2023-07" db="EMBL/GenBank/DDBJ databases">
        <title>Genomic Encyclopedia of Type Strains, Phase IV (KMG-IV): sequencing the most valuable type-strain genomes for metagenomic binning, comparative biology and taxonomic classification.</title>
        <authorList>
            <person name="Goeker M."/>
        </authorList>
    </citation>
    <scope>NUCLEOTIDE SEQUENCE [LARGE SCALE GENOMIC DNA]</scope>
    <source>
        <strain evidence="1 2">DSM 16460</strain>
    </source>
</reference>
<evidence type="ECO:0000313" key="2">
    <source>
        <dbReference type="Proteomes" id="UP001224359"/>
    </source>
</evidence>
<accession>A0ABT9VD12</accession>
<dbReference type="Pfam" id="PF04245">
    <property type="entry name" value="NA37"/>
    <property type="match status" value="1"/>
</dbReference>